<keyword evidence="4" id="KW-0227">DNA damage</keyword>
<dbReference type="SUPFAM" id="SSF56091">
    <property type="entry name" value="DNA ligase/mRNA capping enzyme, catalytic domain"/>
    <property type="match status" value="1"/>
</dbReference>
<accession>A0A7G3PNC7</accession>
<dbReference type="Gene3D" id="2.40.50.140">
    <property type="entry name" value="Nucleic acid-binding proteins"/>
    <property type="match status" value="1"/>
</dbReference>
<gene>
    <name evidence="6" type="ORF">MMDA13_gp45</name>
</gene>
<reference evidence="6 7" key="1">
    <citation type="journal article" date="2020" name="Viruses">
        <title>Characterization of vB_StuS_MMDA13, a Newly Discovered Bacteriophage Infecting the Agar-Degrading Species Sphingomonas turrisvirgatae.</title>
        <authorList>
            <person name="Marmo P."/>
            <person name="Thaller M.C."/>
            <person name="Di Lallo G."/>
            <person name="Henrici De Angelis L."/>
            <person name="Poerio N."/>
            <person name="De Santis F."/>
            <person name="Fraziano M."/>
            <person name="Migliore L."/>
            <person name="D'Andrea M.M."/>
        </authorList>
    </citation>
    <scope>NUCLEOTIDE SEQUENCE [LARGE SCALE GENOMIC DNA]</scope>
</reference>
<keyword evidence="3" id="KW-0235">DNA replication</keyword>
<name>A0A7G3PNC7_9CAUD</name>
<organism evidence="6 7">
    <name type="scientific">Sphingomonas phage vB_StuS_MMDA13</name>
    <dbReference type="NCBI Taxonomy" id="2686378"/>
    <lineage>
        <taxon>Viruses</taxon>
        <taxon>Duplodnaviria</taxon>
        <taxon>Heunggongvirae</taxon>
        <taxon>Uroviricota</taxon>
        <taxon>Caudoviricetes</taxon>
        <taxon>Queuovirinae</taxon>
        <taxon>Torvergatavirus</taxon>
        <taxon>Torvergatavirus MMDA13</taxon>
    </lineage>
</organism>
<dbReference type="InterPro" id="IPR050326">
    <property type="entry name" value="NAD_dep_DNA_ligaseB"/>
</dbReference>
<dbReference type="Gene3D" id="3.30.470.30">
    <property type="entry name" value="DNA ligase/mRNA capping enzyme"/>
    <property type="match status" value="1"/>
</dbReference>
<keyword evidence="7" id="KW-1185">Reference proteome</keyword>
<dbReference type="PANTHER" id="PTHR47810:SF5">
    <property type="entry name" value="LIGASE, PUTATIVE-RELATED"/>
    <property type="match status" value="1"/>
</dbReference>
<evidence type="ECO:0000256" key="3">
    <source>
        <dbReference type="ARBA" id="ARBA00022705"/>
    </source>
</evidence>
<dbReference type="InterPro" id="IPR012340">
    <property type="entry name" value="NA-bd_OB-fold"/>
</dbReference>
<dbReference type="Gene3D" id="3.30.1490.70">
    <property type="match status" value="1"/>
</dbReference>
<keyword evidence="2 6" id="KW-0436">Ligase</keyword>
<dbReference type="Proteomes" id="UP000515820">
    <property type="component" value="Segment"/>
</dbReference>
<sequence>MKPMLAETWNPAKVKFPVIAQPKIDGVRALNMTGKLTGRSLKPFKNKYLTTQLSHSSLIGFDGELAAESHVHPDLCRITSSATGTIEGQPYVLWWLFDYVTVENKATPYERRLLQLEDRIKELMSEQPLLYPHLRLIPSKLCHTMDELEEFDAVNLSAGYEGTCFRDPKGLHKQGRSSPTQGGLLRIKRFVDFEFKVHTIIEGEENQNEAQINELGNTFRSSHQENMVANGMVGAMLGNVLANVYDGDTLLFSAGQEVRVGAGCLTHDQRRHYFINQDEFKRLIHKAKFFPKGIKDKPRFPTWQSFRNAEDM</sequence>
<evidence type="ECO:0000256" key="2">
    <source>
        <dbReference type="ARBA" id="ARBA00022598"/>
    </source>
</evidence>
<evidence type="ECO:0000256" key="4">
    <source>
        <dbReference type="ARBA" id="ARBA00022763"/>
    </source>
</evidence>
<evidence type="ECO:0000256" key="5">
    <source>
        <dbReference type="ARBA" id="ARBA00023204"/>
    </source>
</evidence>
<dbReference type="EMBL" id="MN820898">
    <property type="protein sequence ID" value="QHB80478.1"/>
    <property type="molecule type" value="Genomic_DNA"/>
</dbReference>
<keyword evidence="5" id="KW-0234">DNA repair</keyword>
<comment type="similarity">
    <text evidence="1">Belongs to the ATP-dependent DNA ligase family.</text>
</comment>
<evidence type="ECO:0000256" key="1">
    <source>
        <dbReference type="ARBA" id="ARBA00007572"/>
    </source>
</evidence>
<proteinExistence type="inferred from homology"/>
<dbReference type="GO" id="GO:0006260">
    <property type="term" value="P:DNA replication"/>
    <property type="evidence" value="ECO:0007669"/>
    <property type="project" value="UniProtKB-KW"/>
</dbReference>
<dbReference type="GO" id="GO:0006281">
    <property type="term" value="P:DNA repair"/>
    <property type="evidence" value="ECO:0007669"/>
    <property type="project" value="UniProtKB-KW"/>
</dbReference>
<evidence type="ECO:0000313" key="6">
    <source>
        <dbReference type="EMBL" id="QHB80478.1"/>
    </source>
</evidence>
<protein>
    <submittedName>
        <fullName evidence="6">Putative ATP-dependent DNA ligase</fullName>
    </submittedName>
</protein>
<dbReference type="GO" id="GO:0016874">
    <property type="term" value="F:ligase activity"/>
    <property type="evidence" value="ECO:0007669"/>
    <property type="project" value="UniProtKB-KW"/>
</dbReference>
<dbReference type="PANTHER" id="PTHR47810">
    <property type="entry name" value="DNA LIGASE"/>
    <property type="match status" value="1"/>
</dbReference>
<evidence type="ECO:0000313" key="7">
    <source>
        <dbReference type="Proteomes" id="UP000515820"/>
    </source>
</evidence>